<protein>
    <recommendedName>
        <fullName evidence="3">Transposase</fullName>
    </recommendedName>
</protein>
<sequence>MHIGKNSKKNDPIEGQLKIDLMYFLINGFDR</sequence>
<dbReference type="Proteomes" id="UP001157915">
    <property type="component" value="Unassembled WGS sequence"/>
</dbReference>
<name>A0ABY1N6L9_9BACT</name>
<gene>
    <name evidence="1" type="ORF">SAMN06265367_10146</name>
</gene>
<evidence type="ECO:0000313" key="2">
    <source>
        <dbReference type="Proteomes" id="UP001157915"/>
    </source>
</evidence>
<evidence type="ECO:0008006" key="3">
    <source>
        <dbReference type="Google" id="ProtNLM"/>
    </source>
</evidence>
<organism evidence="1 2">
    <name type="scientific">Algoriphagus winogradskyi</name>
    <dbReference type="NCBI Taxonomy" id="237017"/>
    <lineage>
        <taxon>Bacteria</taxon>
        <taxon>Pseudomonadati</taxon>
        <taxon>Bacteroidota</taxon>
        <taxon>Cytophagia</taxon>
        <taxon>Cytophagales</taxon>
        <taxon>Cyclobacteriaceae</taxon>
        <taxon>Algoriphagus</taxon>
    </lineage>
</organism>
<accession>A0ABY1N6L9</accession>
<reference evidence="1 2" key="1">
    <citation type="submission" date="2017-05" db="EMBL/GenBank/DDBJ databases">
        <authorList>
            <person name="Varghese N."/>
            <person name="Submissions S."/>
        </authorList>
    </citation>
    <scope>NUCLEOTIDE SEQUENCE [LARGE SCALE GENOMIC DNA]</scope>
    <source>
        <strain evidence="1 2">DSM 15360</strain>
    </source>
</reference>
<keyword evidence="2" id="KW-1185">Reference proteome</keyword>
<comment type="caution">
    <text evidence="1">The sequence shown here is derived from an EMBL/GenBank/DDBJ whole genome shotgun (WGS) entry which is preliminary data.</text>
</comment>
<evidence type="ECO:0000313" key="1">
    <source>
        <dbReference type="EMBL" id="SMP01849.1"/>
    </source>
</evidence>
<dbReference type="EMBL" id="FXUA01000001">
    <property type="protein sequence ID" value="SMP01849.1"/>
    <property type="molecule type" value="Genomic_DNA"/>
</dbReference>
<proteinExistence type="predicted"/>